<name>A0A9Q0RP85_BLOTA</name>
<dbReference type="SMART" id="SM00220">
    <property type="entry name" value="S_TKc"/>
    <property type="match status" value="1"/>
</dbReference>
<evidence type="ECO:0000313" key="2">
    <source>
        <dbReference type="EMBL" id="KAJ6221544.1"/>
    </source>
</evidence>
<dbReference type="InterPro" id="IPR011009">
    <property type="entry name" value="Kinase-like_dom_sf"/>
</dbReference>
<dbReference type="Gene3D" id="1.10.510.10">
    <property type="entry name" value="Transferase(Phosphotransferase) domain 1"/>
    <property type="match status" value="1"/>
</dbReference>
<dbReference type="GO" id="GO:0005524">
    <property type="term" value="F:ATP binding"/>
    <property type="evidence" value="ECO:0007669"/>
    <property type="project" value="InterPro"/>
</dbReference>
<dbReference type="Proteomes" id="UP001142055">
    <property type="component" value="Chromosome 1"/>
</dbReference>
<dbReference type="OMA" id="HYFAPEM"/>
<sequence>MVSAVDHMHQNGIAHRDIKMGNILLDNNLNVLVTDFGLSRVAYRQSKGGTVMSNKFCGTMPYMAPEILLTKEYSVEYNPFVADIWALGVVLFCIVNRGYPFVEGEK</sequence>
<dbReference type="GO" id="GO:0004672">
    <property type="term" value="F:protein kinase activity"/>
    <property type="evidence" value="ECO:0007669"/>
    <property type="project" value="InterPro"/>
</dbReference>
<dbReference type="InterPro" id="IPR000719">
    <property type="entry name" value="Prot_kinase_dom"/>
</dbReference>
<evidence type="ECO:0000259" key="1">
    <source>
        <dbReference type="PROSITE" id="PS50011"/>
    </source>
</evidence>
<organism evidence="2 3">
    <name type="scientific">Blomia tropicalis</name>
    <name type="common">Mite</name>
    <dbReference type="NCBI Taxonomy" id="40697"/>
    <lineage>
        <taxon>Eukaryota</taxon>
        <taxon>Metazoa</taxon>
        <taxon>Ecdysozoa</taxon>
        <taxon>Arthropoda</taxon>
        <taxon>Chelicerata</taxon>
        <taxon>Arachnida</taxon>
        <taxon>Acari</taxon>
        <taxon>Acariformes</taxon>
        <taxon>Sarcoptiformes</taxon>
        <taxon>Astigmata</taxon>
        <taxon>Glycyphagoidea</taxon>
        <taxon>Echimyopodidae</taxon>
        <taxon>Blomia</taxon>
    </lineage>
</organism>
<gene>
    <name evidence="2" type="ORF">RDWZM_000089</name>
</gene>
<dbReference type="InterPro" id="IPR008271">
    <property type="entry name" value="Ser/Thr_kinase_AS"/>
</dbReference>
<protein>
    <recommendedName>
        <fullName evidence="1">Protein kinase domain-containing protein</fullName>
    </recommendedName>
</protein>
<keyword evidence="3" id="KW-1185">Reference proteome</keyword>
<dbReference type="AlphaFoldDB" id="A0A9Q0RP85"/>
<comment type="caution">
    <text evidence="2">The sequence shown here is derived from an EMBL/GenBank/DDBJ whole genome shotgun (WGS) entry which is preliminary data.</text>
</comment>
<reference evidence="2" key="1">
    <citation type="submission" date="2022-12" db="EMBL/GenBank/DDBJ databases">
        <title>Genome assemblies of Blomia tropicalis.</title>
        <authorList>
            <person name="Cui Y."/>
        </authorList>
    </citation>
    <scope>NUCLEOTIDE SEQUENCE</scope>
    <source>
        <tissue evidence="2">Adult mites</tissue>
    </source>
</reference>
<dbReference type="SUPFAM" id="SSF56112">
    <property type="entry name" value="Protein kinase-like (PK-like)"/>
    <property type="match status" value="1"/>
</dbReference>
<dbReference type="PANTHER" id="PTHR24362:SF309">
    <property type="entry name" value="PROTEIN KINASE DOMAIN-CONTAINING PROTEIN"/>
    <property type="match status" value="1"/>
</dbReference>
<dbReference type="PANTHER" id="PTHR24362">
    <property type="entry name" value="SERINE/THREONINE-PROTEIN KINASE NEK"/>
    <property type="match status" value="1"/>
</dbReference>
<evidence type="ECO:0000313" key="3">
    <source>
        <dbReference type="Proteomes" id="UP001142055"/>
    </source>
</evidence>
<accession>A0A9Q0RP85</accession>
<dbReference type="PROSITE" id="PS50011">
    <property type="entry name" value="PROTEIN_KINASE_DOM"/>
    <property type="match status" value="1"/>
</dbReference>
<dbReference type="EMBL" id="JAPWDV010000001">
    <property type="protein sequence ID" value="KAJ6221544.1"/>
    <property type="molecule type" value="Genomic_DNA"/>
</dbReference>
<dbReference type="PROSITE" id="PS00108">
    <property type="entry name" value="PROTEIN_KINASE_ST"/>
    <property type="match status" value="1"/>
</dbReference>
<dbReference type="Pfam" id="PF00069">
    <property type="entry name" value="Pkinase"/>
    <property type="match status" value="1"/>
</dbReference>
<proteinExistence type="predicted"/>
<feature type="domain" description="Protein kinase" evidence="1">
    <location>
        <begin position="1"/>
        <end position="106"/>
    </location>
</feature>